<sequence length="62" mass="6140">MAAASSDFNGGGGGFGDLSRESSLAQKFLELRLRNAPPSPGGRSGPGTRGSNGLRGVYSAAA</sequence>
<keyword evidence="3" id="KW-1185">Reference proteome</keyword>
<accession>A0A3P7LDF9</accession>
<dbReference type="Proteomes" id="UP000281553">
    <property type="component" value="Unassembled WGS sequence"/>
</dbReference>
<evidence type="ECO:0000256" key="1">
    <source>
        <dbReference type="SAM" id="MobiDB-lite"/>
    </source>
</evidence>
<protein>
    <submittedName>
        <fullName evidence="2">Uncharacterized protein</fullName>
    </submittedName>
</protein>
<reference evidence="2 3" key="1">
    <citation type="submission" date="2018-11" db="EMBL/GenBank/DDBJ databases">
        <authorList>
            <consortium name="Pathogen Informatics"/>
        </authorList>
    </citation>
    <scope>NUCLEOTIDE SEQUENCE [LARGE SCALE GENOMIC DNA]</scope>
</reference>
<dbReference type="EMBL" id="UYRU01061221">
    <property type="protein sequence ID" value="VDN15045.1"/>
    <property type="molecule type" value="Genomic_DNA"/>
</dbReference>
<name>A0A3P7LDF9_DIBLA</name>
<gene>
    <name evidence="2" type="ORF">DILT_LOCUS10876</name>
</gene>
<feature type="region of interest" description="Disordered" evidence="1">
    <location>
        <begin position="33"/>
        <end position="62"/>
    </location>
</feature>
<evidence type="ECO:0000313" key="3">
    <source>
        <dbReference type="Proteomes" id="UP000281553"/>
    </source>
</evidence>
<dbReference type="AlphaFoldDB" id="A0A3P7LDF9"/>
<feature type="non-terminal residue" evidence="2">
    <location>
        <position position="62"/>
    </location>
</feature>
<evidence type="ECO:0000313" key="2">
    <source>
        <dbReference type="EMBL" id="VDN15045.1"/>
    </source>
</evidence>
<organism evidence="2 3">
    <name type="scientific">Dibothriocephalus latus</name>
    <name type="common">Fish tapeworm</name>
    <name type="synonym">Diphyllobothrium latum</name>
    <dbReference type="NCBI Taxonomy" id="60516"/>
    <lineage>
        <taxon>Eukaryota</taxon>
        <taxon>Metazoa</taxon>
        <taxon>Spiralia</taxon>
        <taxon>Lophotrochozoa</taxon>
        <taxon>Platyhelminthes</taxon>
        <taxon>Cestoda</taxon>
        <taxon>Eucestoda</taxon>
        <taxon>Diphyllobothriidea</taxon>
        <taxon>Diphyllobothriidae</taxon>
        <taxon>Dibothriocephalus</taxon>
    </lineage>
</organism>
<proteinExistence type="predicted"/>